<keyword evidence="3" id="KW-1185">Reference proteome</keyword>
<dbReference type="PANTHER" id="PTHR35830">
    <property type="entry name" value="OS05G0299200 PROTEIN"/>
    <property type="match status" value="1"/>
</dbReference>
<organism evidence="2 3">
    <name type="scientific">Haematococcus lacustris</name>
    <name type="common">Green alga</name>
    <name type="synonym">Haematococcus pluvialis</name>
    <dbReference type="NCBI Taxonomy" id="44745"/>
    <lineage>
        <taxon>Eukaryota</taxon>
        <taxon>Viridiplantae</taxon>
        <taxon>Chlorophyta</taxon>
        <taxon>core chlorophytes</taxon>
        <taxon>Chlorophyceae</taxon>
        <taxon>CS clade</taxon>
        <taxon>Chlamydomonadales</taxon>
        <taxon>Haematococcaceae</taxon>
        <taxon>Haematococcus</taxon>
    </lineage>
</organism>
<evidence type="ECO:0000313" key="2">
    <source>
        <dbReference type="EMBL" id="GFH17840.1"/>
    </source>
</evidence>
<comment type="caution">
    <text evidence="2">The sequence shown here is derived from an EMBL/GenBank/DDBJ whole genome shotgun (WGS) entry which is preliminary data.</text>
</comment>
<evidence type="ECO:0000313" key="3">
    <source>
        <dbReference type="Proteomes" id="UP000485058"/>
    </source>
</evidence>
<feature type="compositionally biased region" description="Basic and acidic residues" evidence="1">
    <location>
        <begin position="50"/>
        <end position="69"/>
    </location>
</feature>
<reference evidence="2 3" key="1">
    <citation type="submission" date="2020-02" db="EMBL/GenBank/DDBJ databases">
        <title>Draft genome sequence of Haematococcus lacustris strain NIES-144.</title>
        <authorList>
            <person name="Morimoto D."/>
            <person name="Nakagawa S."/>
            <person name="Yoshida T."/>
            <person name="Sawayama S."/>
        </authorList>
    </citation>
    <scope>NUCLEOTIDE SEQUENCE [LARGE SCALE GENOMIC DNA]</scope>
    <source>
        <strain evidence="2 3">NIES-144</strain>
    </source>
</reference>
<dbReference type="Proteomes" id="UP000485058">
    <property type="component" value="Unassembled WGS sequence"/>
</dbReference>
<protein>
    <submittedName>
        <fullName evidence="2">Uncharacterized protein</fullName>
    </submittedName>
</protein>
<dbReference type="AlphaFoldDB" id="A0A699Z8S8"/>
<feature type="region of interest" description="Disordered" evidence="1">
    <location>
        <begin position="30"/>
        <end position="69"/>
    </location>
</feature>
<feature type="compositionally biased region" description="Basic and acidic residues" evidence="1">
    <location>
        <begin position="34"/>
        <end position="43"/>
    </location>
</feature>
<gene>
    <name evidence="2" type="ORF">HaLaN_14550</name>
</gene>
<name>A0A699Z8S8_HAELA</name>
<evidence type="ECO:0000256" key="1">
    <source>
        <dbReference type="SAM" id="MobiDB-lite"/>
    </source>
</evidence>
<feature type="non-terminal residue" evidence="2">
    <location>
        <position position="1"/>
    </location>
</feature>
<dbReference type="EMBL" id="BLLF01001209">
    <property type="protein sequence ID" value="GFH17840.1"/>
    <property type="molecule type" value="Genomic_DNA"/>
</dbReference>
<accession>A0A699Z8S8</accession>
<sequence length="486" mass="51803">AHEIAWRPRRHYRRLDERFSSNWAAELVEEEDRAGDAKAKEQRQAAQLRRQAEEAEATRRRSEEAARRRKAEEMLAKELAAARRTSSLPFSIQIAGHEMAPAIVYGGAALLALSALKAAVSAAGAARSKPGRGKGKWVYDRSLGGKKVWVADDSVTSAVESSRPLISDRDINQLASIAAAAAPSATNGVSAGTATLSVGTSTPLAGAAFEAEGRGSGCMTAPWAARRWNPGPRFVPDQSTRAARKADADRLLSRIETNKNRGQDYALSDILKLRQLCQEGCVSVSPRTVGSRDAIYRAAVEAAVSYSSDPIESGIDLGDLPPTRFLSALANDLGLSEDKAVAAVCGLVAATTRARLLEALASIKAGAAGVPGAETEAVLAVIRLTSLLQKLPVLSMTGNEVPLIADSLQTSFDVEERRKAFYLFGQLFPEAAALGAALLGFQPNLGRTLASMIAFRPGATTCTHATLQCEWEMLGNSHVLRGLHFY</sequence>
<dbReference type="PANTHER" id="PTHR35830:SF1">
    <property type="entry name" value="OS05G0299200 PROTEIN"/>
    <property type="match status" value="1"/>
</dbReference>
<proteinExistence type="predicted"/>
<feature type="non-terminal residue" evidence="2">
    <location>
        <position position="486"/>
    </location>
</feature>